<keyword evidence="1" id="KW-0175">Coiled coil</keyword>
<accession>A0A7D9EDL1</accession>
<evidence type="ECO:0000313" key="4">
    <source>
        <dbReference type="Proteomes" id="UP001152795"/>
    </source>
</evidence>
<dbReference type="Gene3D" id="3.40.50.12690">
    <property type="match status" value="1"/>
</dbReference>
<dbReference type="SUPFAM" id="SSF52266">
    <property type="entry name" value="SGNH hydrolase"/>
    <property type="match status" value="1"/>
</dbReference>
<keyword evidence="4" id="KW-1185">Reference proteome</keyword>
<organism evidence="3 4">
    <name type="scientific">Paramuricea clavata</name>
    <name type="common">Red gorgonian</name>
    <name type="synonym">Violescent sea-whip</name>
    <dbReference type="NCBI Taxonomy" id="317549"/>
    <lineage>
        <taxon>Eukaryota</taxon>
        <taxon>Metazoa</taxon>
        <taxon>Cnidaria</taxon>
        <taxon>Anthozoa</taxon>
        <taxon>Octocorallia</taxon>
        <taxon>Malacalcyonacea</taxon>
        <taxon>Plexauridae</taxon>
        <taxon>Paramuricea</taxon>
    </lineage>
</organism>
<dbReference type="AlphaFoldDB" id="A0A7D9EDL1"/>
<dbReference type="Proteomes" id="UP001152795">
    <property type="component" value="Unassembled WGS sequence"/>
</dbReference>
<feature type="region of interest" description="Disordered" evidence="2">
    <location>
        <begin position="371"/>
        <end position="434"/>
    </location>
</feature>
<evidence type="ECO:0000313" key="3">
    <source>
        <dbReference type="EMBL" id="CAB4005951.1"/>
    </source>
</evidence>
<feature type="non-terminal residue" evidence="3">
    <location>
        <position position="1"/>
    </location>
</feature>
<comment type="caution">
    <text evidence="3">The sequence shown here is derived from an EMBL/GenBank/DDBJ whole genome shotgun (WGS) entry which is preliminary data.</text>
</comment>
<gene>
    <name evidence="3" type="ORF">PACLA_8A060065</name>
</gene>
<evidence type="ECO:0000256" key="2">
    <source>
        <dbReference type="SAM" id="MobiDB-lite"/>
    </source>
</evidence>
<dbReference type="CDD" id="cd17039">
    <property type="entry name" value="Ubl_ubiquitin_like"/>
    <property type="match status" value="1"/>
</dbReference>
<feature type="region of interest" description="Disordered" evidence="2">
    <location>
        <begin position="306"/>
        <end position="353"/>
    </location>
</feature>
<feature type="compositionally biased region" description="Polar residues" evidence="2">
    <location>
        <begin position="307"/>
        <end position="325"/>
    </location>
</feature>
<proteinExistence type="predicted"/>
<reference evidence="3" key="1">
    <citation type="submission" date="2020-04" db="EMBL/GenBank/DDBJ databases">
        <authorList>
            <person name="Alioto T."/>
            <person name="Alioto T."/>
            <person name="Gomez Garrido J."/>
        </authorList>
    </citation>
    <scope>NUCLEOTIDE SEQUENCE</scope>
    <source>
        <strain evidence="3">A484AB</strain>
    </source>
</reference>
<feature type="compositionally biased region" description="Polar residues" evidence="2">
    <location>
        <begin position="400"/>
        <end position="411"/>
    </location>
</feature>
<feature type="compositionally biased region" description="Polar residues" evidence="2">
    <location>
        <begin position="335"/>
        <end position="353"/>
    </location>
</feature>
<feature type="coiled-coil region" evidence="1">
    <location>
        <begin position="238"/>
        <end position="304"/>
    </location>
</feature>
<evidence type="ECO:0000256" key="1">
    <source>
        <dbReference type="SAM" id="Coils"/>
    </source>
</evidence>
<dbReference type="EMBL" id="CACRXK020005367">
    <property type="protein sequence ID" value="CAB4005951.1"/>
    <property type="molecule type" value="Genomic_DNA"/>
</dbReference>
<name>A0A7D9EDL1_PARCT</name>
<feature type="compositionally biased region" description="Basic and acidic residues" evidence="2">
    <location>
        <begin position="412"/>
        <end position="425"/>
    </location>
</feature>
<sequence length="514" mass="57751">MENGRVDLSSEELAESLLRFVENDDSSHCELNVESSLNAVNSLYSYICYKKNKLKWAGSLEDLKAVVLTVVDEQTAETTTWRSPSGGTWKFDSNALCVTWQTKSQNIYFEGENGKEVTKRIISHLNQGVHVSLKAYSLEGKATETEPRVTELISDSCCQNYKQLNEDCREITIENGDVVNENADISSVEYRGKTDVTMASTRCINTSSQVIVNKSSGALHNELRKSYSLPGKKDAKCCRTSSDENARLRQENAQLKEENNTLKEKFNNYSLDYSCTISDLKTKIENIENEKLSLITAIKLLQDDNNSRSANNKQSTCSTWQVHSKPSSRKIPATHVQNKPFTPTVINNQPREVTTSENRFELLSHTIDNDEKFNTVESSNESNTPSVIKQNCPREDLSKRSNQQRGNQSTKPNKDKAKFKDRNRPDNNTGEKSGKLAFIAGDSILQHVHGWELSSDEQRVSVKAFSGSRVEDMQDYIKPLIRKKPDTMILHVGTNDIKDDTKSAEVVAAGILNL</sequence>
<protein>
    <submittedName>
        <fullName evidence="3">Tetratricopeptide repeat 28</fullName>
    </submittedName>
</protein>
<feature type="compositionally biased region" description="Polar residues" evidence="2">
    <location>
        <begin position="375"/>
        <end position="389"/>
    </location>
</feature>